<name>A0ABQ3LXH9_9PSEU</name>
<sequence length="419" mass="46925">MIGYDRDNARILGRLRDAERYVFHGLLTPEELQHGEIDIVALVEKAQKQLDAFEGDIDAIVGYWDFPAATMVPLLAERYGLPHVPLEAVLKCEHKYWSRIEQREVIDEIPNFGIVDLETDRPVVPEGVGFPMWLKPVKSFSSELAFHVADEDDLAAAVAELREGIGRVGDPFDHVLGQVDLPLEIADVGGAACLAEEELRGVQAAVEGYVYKGQVVVYAALDSLDYPGHSSFLRHQYPSQLPEDVVERMRNVAERVMTRIGFDNATFSIEFFYDPRSGKLGLLEINPRHSQSHAELFEFVDGVANHDLMVRLGLGERPEPRGGSGEYRIAGRCYLRRFSGDALVTRVPADTEIAALERQLSGTVIDVVPKAGERLSDLPEQDSYSYELAEILIAAQSVHELEEKYERCVEGLRFEFDEP</sequence>
<reference evidence="7" key="1">
    <citation type="journal article" date="2019" name="Int. J. Syst. Evol. Microbiol.">
        <title>The Global Catalogue of Microorganisms (GCM) 10K type strain sequencing project: providing services to taxonomists for standard genome sequencing and annotation.</title>
        <authorList>
            <consortium name="The Broad Institute Genomics Platform"/>
            <consortium name="The Broad Institute Genome Sequencing Center for Infectious Disease"/>
            <person name="Wu L."/>
            <person name="Ma J."/>
        </authorList>
    </citation>
    <scope>NUCLEOTIDE SEQUENCE [LARGE SCALE GENOMIC DNA]</scope>
    <source>
        <strain evidence="7">CGMCC 4.7683</strain>
    </source>
</reference>
<feature type="domain" description="ATP-grasp" evidence="5">
    <location>
        <begin position="98"/>
        <end position="314"/>
    </location>
</feature>
<proteinExistence type="predicted"/>
<dbReference type="EMBL" id="BNAY01000007">
    <property type="protein sequence ID" value="GHH28599.1"/>
    <property type="molecule type" value="Genomic_DNA"/>
</dbReference>
<protein>
    <recommendedName>
        <fullName evidence="5">ATP-grasp domain-containing protein</fullName>
    </recommendedName>
</protein>
<evidence type="ECO:0000256" key="3">
    <source>
        <dbReference type="ARBA" id="ARBA00022840"/>
    </source>
</evidence>
<dbReference type="InterPro" id="IPR011761">
    <property type="entry name" value="ATP-grasp"/>
</dbReference>
<dbReference type="PROSITE" id="PS50975">
    <property type="entry name" value="ATP_GRASP"/>
    <property type="match status" value="1"/>
</dbReference>
<evidence type="ECO:0000313" key="6">
    <source>
        <dbReference type="EMBL" id="GHH28599.1"/>
    </source>
</evidence>
<keyword evidence="3 4" id="KW-0067">ATP-binding</keyword>
<dbReference type="Gene3D" id="3.30.470.20">
    <property type="entry name" value="ATP-grasp fold, B domain"/>
    <property type="match status" value="1"/>
</dbReference>
<dbReference type="InterPro" id="IPR052032">
    <property type="entry name" value="ATP-dep_AA_Ligase"/>
</dbReference>
<keyword evidence="1" id="KW-0436">Ligase</keyword>
<organism evidence="6 7">
    <name type="scientific">Amycolatopsis oliviviridis</name>
    <dbReference type="NCBI Taxonomy" id="1471590"/>
    <lineage>
        <taxon>Bacteria</taxon>
        <taxon>Bacillati</taxon>
        <taxon>Actinomycetota</taxon>
        <taxon>Actinomycetes</taxon>
        <taxon>Pseudonocardiales</taxon>
        <taxon>Pseudonocardiaceae</taxon>
        <taxon>Amycolatopsis</taxon>
    </lineage>
</organism>
<evidence type="ECO:0000256" key="1">
    <source>
        <dbReference type="ARBA" id="ARBA00022598"/>
    </source>
</evidence>
<gene>
    <name evidence="6" type="ORF">GCM10017790_59690</name>
</gene>
<evidence type="ECO:0000313" key="7">
    <source>
        <dbReference type="Proteomes" id="UP000635387"/>
    </source>
</evidence>
<keyword evidence="7" id="KW-1185">Reference proteome</keyword>
<keyword evidence="2 4" id="KW-0547">Nucleotide-binding</keyword>
<evidence type="ECO:0000256" key="4">
    <source>
        <dbReference type="PROSITE-ProRule" id="PRU00409"/>
    </source>
</evidence>
<evidence type="ECO:0000256" key="2">
    <source>
        <dbReference type="ARBA" id="ARBA00022741"/>
    </source>
</evidence>
<dbReference type="PANTHER" id="PTHR43585:SF2">
    <property type="entry name" value="ATP-GRASP ENZYME FSQD"/>
    <property type="match status" value="1"/>
</dbReference>
<dbReference type="Pfam" id="PF13535">
    <property type="entry name" value="ATP-grasp_4"/>
    <property type="match status" value="1"/>
</dbReference>
<accession>A0ABQ3LXH9</accession>
<comment type="caution">
    <text evidence="6">The sequence shown here is derived from an EMBL/GenBank/DDBJ whole genome shotgun (WGS) entry which is preliminary data.</text>
</comment>
<dbReference type="Proteomes" id="UP000635387">
    <property type="component" value="Unassembled WGS sequence"/>
</dbReference>
<evidence type="ECO:0000259" key="5">
    <source>
        <dbReference type="PROSITE" id="PS50975"/>
    </source>
</evidence>
<dbReference type="PANTHER" id="PTHR43585">
    <property type="entry name" value="FUMIPYRROLE BIOSYNTHESIS PROTEIN C"/>
    <property type="match status" value="1"/>
</dbReference>
<dbReference type="SUPFAM" id="SSF56059">
    <property type="entry name" value="Glutathione synthetase ATP-binding domain-like"/>
    <property type="match status" value="1"/>
</dbReference>